<evidence type="ECO:0000313" key="1">
    <source>
        <dbReference type="EMBL" id="SES37006.1"/>
    </source>
</evidence>
<dbReference type="SUPFAM" id="SSF53335">
    <property type="entry name" value="S-adenosyl-L-methionine-dependent methyltransferases"/>
    <property type="match status" value="1"/>
</dbReference>
<dbReference type="Gene3D" id="3.40.50.150">
    <property type="entry name" value="Vaccinia Virus protein VP39"/>
    <property type="match status" value="1"/>
</dbReference>
<accession>A0A1H9WSU6</accession>
<name>A0A1H9WSU6_9PSEU</name>
<dbReference type="Proteomes" id="UP000199503">
    <property type="component" value="Unassembled WGS sequence"/>
</dbReference>
<dbReference type="RefSeq" id="WP_143091892.1">
    <property type="nucleotide sequence ID" value="NZ_FOFV01000024.1"/>
</dbReference>
<dbReference type="OrthoDB" id="9787807at2"/>
<gene>
    <name evidence="1" type="ORF">SAMN04488000_12485</name>
</gene>
<evidence type="ECO:0008006" key="3">
    <source>
        <dbReference type="Google" id="ProtNLM"/>
    </source>
</evidence>
<protein>
    <recommendedName>
        <fullName evidence="3">Methyltransferase domain-containing protein</fullName>
    </recommendedName>
</protein>
<proteinExistence type="predicted"/>
<dbReference type="AlphaFoldDB" id="A0A1H9WSU6"/>
<organism evidence="1 2">
    <name type="scientific">Lentzea albida</name>
    <dbReference type="NCBI Taxonomy" id="65499"/>
    <lineage>
        <taxon>Bacteria</taxon>
        <taxon>Bacillati</taxon>
        <taxon>Actinomycetota</taxon>
        <taxon>Actinomycetes</taxon>
        <taxon>Pseudonocardiales</taxon>
        <taxon>Pseudonocardiaceae</taxon>
        <taxon>Lentzea</taxon>
    </lineage>
</organism>
<keyword evidence="2" id="KW-1185">Reference proteome</keyword>
<sequence length="228" mass="25223">MTSRRALDRTGVPHAVAVRSHDLHDYRSMFALAEADLQAGPILDVGGAAGTFGAQLRSRGGQVVALDPLYGLPGAALLDAVRRTARQEAATALRQPELFRPLIARDPEKFVSTWTDNAHWFVVDYRPGGRNYRLPHDGLDVPAGHFALTLVNHFVHERPDAPEGDELVEFLLRLVHVTHGEVRIFPVVEGPVLTSLVEGLVRRDVVTTLEKSRDRHRRRAVSMLVVTS</sequence>
<dbReference type="STRING" id="65499.SAMN04488000_12485"/>
<dbReference type="InterPro" id="IPR029063">
    <property type="entry name" value="SAM-dependent_MTases_sf"/>
</dbReference>
<reference evidence="2" key="1">
    <citation type="submission" date="2016-10" db="EMBL/GenBank/DDBJ databases">
        <authorList>
            <person name="Varghese N."/>
            <person name="Submissions S."/>
        </authorList>
    </citation>
    <scope>NUCLEOTIDE SEQUENCE [LARGE SCALE GENOMIC DNA]</scope>
    <source>
        <strain evidence="2">DSM 44437</strain>
    </source>
</reference>
<evidence type="ECO:0000313" key="2">
    <source>
        <dbReference type="Proteomes" id="UP000199503"/>
    </source>
</evidence>
<dbReference type="EMBL" id="FOFV01000024">
    <property type="protein sequence ID" value="SES37006.1"/>
    <property type="molecule type" value="Genomic_DNA"/>
</dbReference>